<comment type="caution">
    <text evidence="1">The sequence shown here is derived from an EMBL/GenBank/DDBJ whole genome shotgun (WGS) entry which is preliminary data.</text>
</comment>
<gene>
    <name evidence="1" type="ORF">ALP32_200453</name>
</gene>
<accession>A0A3M5TZJ6</accession>
<reference evidence="1 2" key="1">
    <citation type="submission" date="2018-08" db="EMBL/GenBank/DDBJ databases">
        <title>Recombination of ecologically and evolutionarily significant loci maintains genetic cohesion in the Pseudomonas syringae species complex.</title>
        <authorList>
            <person name="Dillon M."/>
            <person name="Thakur S."/>
            <person name="Almeida R.N.D."/>
            <person name="Weir B.S."/>
            <person name="Guttman D.S."/>
        </authorList>
    </citation>
    <scope>NUCLEOTIDE SEQUENCE [LARGE SCALE GENOMIC DNA]</scope>
    <source>
        <strain evidence="1 2">ICMP 9749</strain>
    </source>
</reference>
<dbReference type="AlphaFoldDB" id="A0A3M5TZJ6"/>
<evidence type="ECO:0000313" key="1">
    <source>
        <dbReference type="EMBL" id="RMU38926.1"/>
    </source>
</evidence>
<proteinExistence type="predicted"/>
<dbReference type="Proteomes" id="UP000281514">
    <property type="component" value="Unassembled WGS sequence"/>
</dbReference>
<organism evidence="1 2">
    <name type="scientific">Pseudomonas avellanae</name>
    <dbReference type="NCBI Taxonomy" id="46257"/>
    <lineage>
        <taxon>Bacteria</taxon>
        <taxon>Pseudomonadati</taxon>
        <taxon>Pseudomonadota</taxon>
        <taxon>Gammaproteobacteria</taxon>
        <taxon>Pseudomonadales</taxon>
        <taxon>Pseudomonadaceae</taxon>
        <taxon>Pseudomonas</taxon>
    </lineage>
</organism>
<protein>
    <submittedName>
        <fullName evidence="1">Uncharacterized protein</fullName>
    </submittedName>
</protein>
<name>A0A3M5TZJ6_9PSED</name>
<evidence type="ECO:0000313" key="2">
    <source>
        <dbReference type="Proteomes" id="UP000281514"/>
    </source>
</evidence>
<sequence length="37" mass="4455">MQHVDIKEIYESFTEDDVNLHVDIGWVNVTLRPERKK</sequence>
<dbReference type="EMBL" id="RBTX01000140">
    <property type="protein sequence ID" value="RMU38926.1"/>
    <property type="molecule type" value="Genomic_DNA"/>
</dbReference>